<keyword evidence="2" id="KW-1185">Reference proteome</keyword>
<dbReference type="Proteomes" id="UP000249341">
    <property type="component" value="Unassembled WGS sequence"/>
</dbReference>
<evidence type="ECO:0000313" key="2">
    <source>
        <dbReference type="Proteomes" id="UP000249341"/>
    </source>
</evidence>
<dbReference type="RefSeq" id="WP_111653800.1">
    <property type="nucleotide sequence ID" value="NZ_JACHWI010000008.1"/>
</dbReference>
<protein>
    <submittedName>
        <fullName evidence="1">Uncharacterized protein</fullName>
    </submittedName>
</protein>
<name>A0A327Z8Y7_9ACTN</name>
<organism evidence="1 2">
    <name type="scientific">Actinoplanes lutulentus</name>
    <dbReference type="NCBI Taxonomy" id="1287878"/>
    <lineage>
        <taxon>Bacteria</taxon>
        <taxon>Bacillati</taxon>
        <taxon>Actinomycetota</taxon>
        <taxon>Actinomycetes</taxon>
        <taxon>Micromonosporales</taxon>
        <taxon>Micromonosporaceae</taxon>
        <taxon>Actinoplanes</taxon>
    </lineage>
</organism>
<gene>
    <name evidence="1" type="ORF">B0I29_12280</name>
</gene>
<comment type="caution">
    <text evidence="1">The sequence shown here is derived from an EMBL/GenBank/DDBJ whole genome shotgun (WGS) entry which is preliminary data.</text>
</comment>
<accession>A0A327Z8Y7</accession>
<dbReference type="OrthoDB" id="280156at2"/>
<reference evidence="1 2" key="1">
    <citation type="submission" date="2018-06" db="EMBL/GenBank/DDBJ databases">
        <title>Genomic Encyclopedia of Type Strains, Phase III (KMG-III): the genomes of soil and plant-associated and newly described type strains.</title>
        <authorList>
            <person name="Whitman W."/>
        </authorList>
    </citation>
    <scope>NUCLEOTIDE SEQUENCE [LARGE SCALE GENOMIC DNA]</scope>
    <source>
        <strain evidence="1 2">CGMCC 4.7090</strain>
    </source>
</reference>
<proteinExistence type="predicted"/>
<dbReference type="EMBL" id="QLMJ01000022">
    <property type="protein sequence ID" value="RAK27697.1"/>
    <property type="molecule type" value="Genomic_DNA"/>
</dbReference>
<sequence length="80" mass="8595">MPTSTSTDAARTGIGEDAIPYPCCAYGATEGVAYAQTARRPARFHEGEPGDHLEYQVTLWPASAEAGVRVLKHGKSPWAY</sequence>
<dbReference type="AlphaFoldDB" id="A0A327Z8Y7"/>
<evidence type="ECO:0000313" key="1">
    <source>
        <dbReference type="EMBL" id="RAK27697.1"/>
    </source>
</evidence>